<evidence type="ECO:0008006" key="3">
    <source>
        <dbReference type="Google" id="ProtNLM"/>
    </source>
</evidence>
<dbReference type="RefSeq" id="WP_230000638.1">
    <property type="nucleotide sequence ID" value="NZ_JAJJMN010000002.1"/>
</dbReference>
<name>A0ABS8M408_9FLAO</name>
<protein>
    <recommendedName>
        <fullName evidence="3">Response regulator</fullName>
    </recommendedName>
</protein>
<sequence length="119" mass="14522">MNQVLNILVCDENQTFFRYFRKTFPEFNFSFFSDEKKDAFLIDKFDRIIFIQEGPIEEYMIFFTQFEEKIPIIFGIYERRPIPAKYQIILTTNVKILYLLETKKEISNQLKEYFDNVVL</sequence>
<evidence type="ECO:0000313" key="2">
    <source>
        <dbReference type="Proteomes" id="UP001430700"/>
    </source>
</evidence>
<gene>
    <name evidence="1" type="ORF">LNQ34_17430</name>
</gene>
<accession>A0ABS8M408</accession>
<proteinExistence type="predicted"/>
<comment type="caution">
    <text evidence="1">The sequence shown here is derived from an EMBL/GenBank/DDBJ whole genome shotgun (WGS) entry which is preliminary data.</text>
</comment>
<reference evidence="1" key="1">
    <citation type="submission" date="2021-11" db="EMBL/GenBank/DDBJ databases">
        <title>Description of novel Flavobacterium species.</title>
        <authorList>
            <person name="Saticioglu I.B."/>
            <person name="Ay H."/>
            <person name="Altun S."/>
            <person name="Duman M."/>
        </authorList>
    </citation>
    <scope>NUCLEOTIDE SEQUENCE</scope>
    <source>
        <strain evidence="1">F-126</strain>
    </source>
</reference>
<evidence type="ECO:0000313" key="1">
    <source>
        <dbReference type="EMBL" id="MCC9019558.1"/>
    </source>
</evidence>
<dbReference type="EMBL" id="JAJJMN010000002">
    <property type="protein sequence ID" value="MCC9019558.1"/>
    <property type="molecule type" value="Genomic_DNA"/>
</dbReference>
<organism evidence="1 2">
    <name type="scientific">Flavobacterium lipolyticum</name>
    <dbReference type="NCBI Taxonomy" id="2893754"/>
    <lineage>
        <taxon>Bacteria</taxon>
        <taxon>Pseudomonadati</taxon>
        <taxon>Bacteroidota</taxon>
        <taxon>Flavobacteriia</taxon>
        <taxon>Flavobacteriales</taxon>
        <taxon>Flavobacteriaceae</taxon>
        <taxon>Flavobacterium</taxon>
    </lineage>
</organism>
<dbReference type="Proteomes" id="UP001430700">
    <property type="component" value="Unassembled WGS sequence"/>
</dbReference>
<keyword evidence="2" id="KW-1185">Reference proteome</keyword>